<dbReference type="EMBL" id="AMZH03020634">
    <property type="protein sequence ID" value="RRT38971.1"/>
    <property type="molecule type" value="Genomic_DNA"/>
</dbReference>
<accession>A0A426XHM0</accession>
<sequence>MEEGNTSGDRWGNLLGYLLLPFPVAMYKDPLEYVRKGKAIADRKKNSMEALFTHRSAAVVFKHCGFKV</sequence>
<evidence type="ECO:0000313" key="2">
    <source>
        <dbReference type="EMBL" id="RRT38971.1"/>
    </source>
</evidence>
<proteinExistence type="predicted"/>
<name>A0A426XHM0_ENSVE</name>
<dbReference type="Pfam" id="PF06974">
    <property type="entry name" value="WS_DGAT_C"/>
    <property type="match status" value="1"/>
</dbReference>
<dbReference type="GO" id="GO:0008374">
    <property type="term" value="F:O-acyltransferase activity"/>
    <property type="evidence" value="ECO:0007669"/>
    <property type="project" value="InterPro"/>
</dbReference>
<comment type="caution">
    <text evidence="2">The sequence shown here is derived from an EMBL/GenBank/DDBJ whole genome shotgun (WGS) entry which is preliminary data.</text>
</comment>
<protein>
    <recommendedName>
        <fullName evidence="1">O-acyltransferase WSD1 C-terminal domain-containing protein</fullName>
    </recommendedName>
</protein>
<evidence type="ECO:0000313" key="3">
    <source>
        <dbReference type="Proteomes" id="UP000287651"/>
    </source>
</evidence>
<evidence type="ECO:0000259" key="1">
    <source>
        <dbReference type="Pfam" id="PF06974"/>
    </source>
</evidence>
<feature type="domain" description="O-acyltransferase WSD1 C-terminal" evidence="1">
    <location>
        <begin position="11"/>
        <end position="68"/>
    </location>
</feature>
<dbReference type="AlphaFoldDB" id="A0A426XHM0"/>
<dbReference type="Proteomes" id="UP000287651">
    <property type="component" value="Unassembled WGS sequence"/>
</dbReference>
<dbReference type="GO" id="GO:0005886">
    <property type="term" value="C:plasma membrane"/>
    <property type="evidence" value="ECO:0007669"/>
    <property type="project" value="TreeGrafter"/>
</dbReference>
<dbReference type="InterPro" id="IPR009721">
    <property type="entry name" value="O-acyltransferase_WSD1_C"/>
</dbReference>
<dbReference type="PANTHER" id="PTHR31650">
    <property type="entry name" value="O-ACYLTRANSFERASE (WSD1-LIKE) FAMILY PROTEIN"/>
    <property type="match status" value="1"/>
</dbReference>
<dbReference type="PANTHER" id="PTHR31650:SF1">
    <property type="entry name" value="WAX ESTER SYNTHASE_DIACYLGLYCEROL ACYLTRANSFERASE 4-RELATED"/>
    <property type="match status" value="1"/>
</dbReference>
<reference evidence="2 3" key="1">
    <citation type="journal article" date="2014" name="Agronomy (Basel)">
        <title>A Draft Genome Sequence for Ensete ventricosum, the Drought-Tolerant Tree Against Hunger.</title>
        <authorList>
            <person name="Harrison J."/>
            <person name="Moore K.A."/>
            <person name="Paszkiewicz K."/>
            <person name="Jones T."/>
            <person name="Grant M."/>
            <person name="Ambacheew D."/>
            <person name="Muzemil S."/>
            <person name="Studholme D.J."/>
        </authorList>
    </citation>
    <scope>NUCLEOTIDE SEQUENCE [LARGE SCALE GENOMIC DNA]</scope>
</reference>
<dbReference type="GO" id="GO:0019432">
    <property type="term" value="P:triglyceride biosynthetic process"/>
    <property type="evidence" value="ECO:0007669"/>
    <property type="project" value="TreeGrafter"/>
</dbReference>
<gene>
    <name evidence="2" type="ORF">B296_00032172</name>
</gene>
<organism evidence="2 3">
    <name type="scientific">Ensete ventricosum</name>
    <name type="common">Abyssinian banana</name>
    <name type="synonym">Musa ensete</name>
    <dbReference type="NCBI Taxonomy" id="4639"/>
    <lineage>
        <taxon>Eukaryota</taxon>
        <taxon>Viridiplantae</taxon>
        <taxon>Streptophyta</taxon>
        <taxon>Embryophyta</taxon>
        <taxon>Tracheophyta</taxon>
        <taxon>Spermatophyta</taxon>
        <taxon>Magnoliopsida</taxon>
        <taxon>Liliopsida</taxon>
        <taxon>Zingiberales</taxon>
        <taxon>Musaceae</taxon>
        <taxon>Ensete</taxon>
    </lineage>
</organism>
<dbReference type="InterPro" id="IPR045034">
    <property type="entry name" value="O-acyltransferase_WSD1-like"/>
</dbReference>